<dbReference type="EMBL" id="JAUDCF010000020">
    <property type="protein sequence ID" value="MDM8146005.1"/>
    <property type="molecule type" value="Genomic_DNA"/>
</dbReference>
<sequence length="66" mass="7885">EGRLFLVCGCKGRYFFLSHQIFSRKNFQREIFAKIRITAETTKQYAVKHTFNTSEKHTEKQEKKLS</sequence>
<keyword evidence="2" id="KW-1185">Reference proteome</keyword>
<name>A0ABT7U659_9BACE</name>
<dbReference type="Proteomes" id="UP001228403">
    <property type="component" value="Unassembled WGS sequence"/>
</dbReference>
<proteinExistence type="predicted"/>
<evidence type="ECO:0000313" key="1">
    <source>
        <dbReference type="EMBL" id="MDM8146005.1"/>
    </source>
</evidence>
<reference evidence="2" key="1">
    <citation type="submission" date="2023-07" db="EMBL/GenBank/DDBJ databases">
        <title>Identification and characterization of horizontal gene transfer across gut microbiota members of farm animals based on homology search.</title>
        <authorList>
            <person name="Schwarzerova J."/>
            <person name="Nykrynova M."/>
            <person name="Jureckova K."/>
            <person name="Cejkova D."/>
            <person name="Rychlik I."/>
        </authorList>
    </citation>
    <scope>NUCLEOTIDE SEQUENCE [LARGE SCALE GENOMIC DNA]</scope>
    <source>
        <strain evidence="2">ET4</strain>
    </source>
</reference>
<gene>
    <name evidence="1" type="ORF">QUW02_08750</name>
</gene>
<evidence type="ECO:0000313" key="2">
    <source>
        <dbReference type="Proteomes" id="UP001228403"/>
    </source>
</evidence>
<comment type="caution">
    <text evidence="1">The sequence shown here is derived from an EMBL/GenBank/DDBJ whole genome shotgun (WGS) entry which is preliminary data.</text>
</comment>
<feature type="non-terminal residue" evidence="1">
    <location>
        <position position="1"/>
    </location>
</feature>
<protein>
    <submittedName>
        <fullName evidence="1">Uncharacterized protein</fullName>
    </submittedName>
</protein>
<organism evidence="1 2">
    <name type="scientific">Bacteroides eggerthii</name>
    <dbReference type="NCBI Taxonomy" id="28111"/>
    <lineage>
        <taxon>Bacteria</taxon>
        <taxon>Pseudomonadati</taxon>
        <taxon>Bacteroidota</taxon>
        <taxon>Bacteroidia</taxon>
        <taxon>Bacteroidales</taxon>
        <taxon>Bacteroidaceae</taxon>
        <taxon>Bacteroides</taxon>
    </lineage>
</organism>
<accession>A0ABT7U659</accession>